<name>A0A9J6A7N7_SOLCO</name>
<evidence type="ECO:0000313" key="2">
    <source>
        <dbReference type="Proteomes" id="UP000824120"/>
    </source>
</evidence>
<sequence length="106" mass="11995">MAEVLVTSVGKSTIRCIAEWVDDLSDIADWALTEDCIGENVKHGNLLCPICRCKWKEIPFQFATDDVTIVRRIRVLHRVNHSRPLPTVYLPVGNRVRESKPSAPNL</sequence>
<reference evidence="1 2" key="1">
    <citation type="submission" date="2020-09" db="EMBL/GenBank/DDBJ databases">
        <title>De no assembly of potato wild relative species, Solanum commersonii.</title>
        <authorList>
            <person name="Cho K."/>
        </authorList>
    </citation>
    <scope>NUCLEOTIDE SEQUENCE [LARGE SCALE GENOMIC DNA]</scope>
    <source>
        <strain evidence="1">LZ3.2</strain>
        <tissue evidence="1">Leaf</tissue>
    </source>
</reference>
<accession>A0A9J6A7N7</accession>
<proteinExistence type="predicted"/>
<dbReference type="EMBL" id="JACXVP010000002">
    <property type="protein sequence ID" value="KAG5620605.1"/>
    <property type="molecule type" value="Genomic_DNA"/>
</dbReference>
<organism evidence="1 2">
    <name type="scientific">Solanum commersonii</name>
    <name type="common">Commerson's wild potato</name>
    <name type="synonym">Commerson's nightshade</name>
    <dbReference type="NCBI Taxonomy" id="4109"/>
    <lineage>
        <taxon>Eukaryota</taxon>
        <taxon>Viridiplantae</taxon>
        <taxon>Streptophyta</taxon>
        <taxon>Embryophyta</taxon>
        <taxon>Tracheophyta</taxon>
        <taxon>Spermatophyta</taxon>
        <taxon>Magnoliopsida</taxon>
        <taxon>eudicotyledons</taxon>
        <taxon>Gunneridae</taxon>
        <taxon>Pentapetalae</taxon>
        <taxon>asterids</taxon>
        <taxon>lamiids</taxon>
        <taxon>Solanales</taxon>
        <taxon>Solanaceae</taxon>
        <taxon>Solanoideae</taxon>
        <taxon>Solaneae</taxon>
        <taxon>Solanum</taxon>
    </lineage>
</organism>
<comment type="caution">
    <text evidence="1">The sequence shown here is derived from an EMBL/GenBank/DDBJ whole genome shotgun (WGS) entry which is preliminary data.</text>
</comment>
<protein>
    <submittedName>
        <fullName evidence="1">Uncharacterized protein</fullName>
    </submittedName>
</protein>
<evidence type="ECO:0000313" key="1">
    <source>
        <dbReference type="EMBL" id="KAG5620605.1"/>
    </source>
</evidence>
<dbReference type="AlphaFoldDB" id="A0A9J6A7N7"/>
<dbReference type="Proteomes" id="UP000824120">
    <property type="component" value="Chromosome 2"/>
</dbReference>
<keyword evidence="2" id="KW-1185">Reference proteome</keyword>
<gene>
    <name evidence="1" type="ORF">H5410_005823</name>
</gene>